<dbReference type="Pfam" id="PF01751">
    <property type="entry name" value="Toprim"/>
    <property type="match status" value="1"/>
</dbReference>
<proteinExistence type="predicted"/>
<dbReference type="InterPro" id="IPR000380">
    <property type="entry name" value="Topo_IA"/>
</dbReference>
<dbReference type="Gene3D" id="2.70.20.10">
    <property type="entry name" value="Topoisomerase I, domain 3"/>
    <property type="match status" value="1"/>
</dbReference>
<organism evidence="8 9">
    <name type="scientific">Sulfobacillus harzensis</name>
    <dbReference type="NCBI Taxonomy" id="2729629"/>
    <lineage>
        <taxon>Bacteria</taxon>
        <taxon>Bacillati</taxon>
        <taxon>Bacillota</taxon>
        <taxon>Clostridia</taxon>
        <taxon>Eubacteriales</taxon>
        <taxon>Clostridiales Family XVII. Incertae Sedis</taxon>
        <taxon>Sulfobacillus</taxon>
    </lineage>
</organism>
<sequence>MRLIIAEKPSVALDIAHTLGQTQKHEGYVTVGSDTITWAYGHLVTLASPEQYDPTWKTWAWATLPMLPDRFQLTAIPKTQAHLKIVIGLMKQADRIVNACDSDREGESIFRLIHSLSGVKKPVDRLWLSENTPSAIRKALASMKPAKDYDDLAKAALARAQADWLVGLNATRAFSLRHGQPGQPLSVGRVQTPTLKIIVDRDREIGTFKPTPYWQLAVKFQAPAGDYTGIWQGPEKEHAARIPSKAQADGLAQKLPPGTPGKISRLEKKTVSIKPPFFFSVNDPHLSRWPEVGACEETFAT</sequence>
<gene>
    <name evidence="8" type="ORF">HIJ39_19030</name>
</gene>
<evidence type="ECO:0000256" key="2">
    <source>
        <dbReference type="ARBA" id="ARBA00030003"/>
    </source>
</evidence>
<dbReference type="PANTHER" id="PTHR11390:SF21">
    <property type="entry name" value="DNA TOPOISOMERASE 3-ALPHA"/>
    <property type="match status" value="1"/>
</dbReference>
<comment type="caution">
    <text evidence="8">The sequence shown here is derived from an EMBL/GenBank/DDBJ whole genome shotgun (WGS) entry which is preliminary data.</text>
</comment>
<dbReference type="InterPro" id="IPR013825">
    <property type="entry name" value="Topo_IA_cen_sub2"/>
</dbReference>
<dbReference type="RefSeq" id="WP_169102525.1">
    <property type="nucleotide sequence ID" value="NZ_JABBVZ010000109.1"/>
</dbReference>
<evidence type="ECO:0000259" key="7">
    <source>
        <dbReference type="PROSITE" id="PS52039"/>
    </source>
</evidence>
<dbReference type="GO" id="GO:0006310">
    <property type="term" value="P:DNA recombination"/>
    <property type="evidence" value="ECO:0007669"/>
    <property type="project" value="TreeGrafter"/>
</dbReference>
<dbReference type="SMART" id="SM00436">
    <property type="entry name" value="TOP1Bc"/>
    <property type="match status" value="1"/>
</dbReference>
<feature type="domain" description="Toprim" evidence="6">
    <location>
        <begin position="1"/>
        <end position="132"/>
    </location>
</feature>
<dbReference type="InterPro" id="IPR003601">
    <property type="entry name" value="Topo_IA_2"/>
</dbReference>
<dbReference type="InterPro" id="IPR013497">
    <property type="entry name" value="Topo_IA_cen"/>
</dbReference>
<evidence type="ECO:0000256" key="5">
    <source>
        <dbReference type="ARBA" id="ARBA00032877"/>
    </source>
</evidence>
<dbReference type="Gene3D" id="3.40.50.140">
    <property type="match status" value="1"/>
</dbReference>
<dbReference type="AlphaFoldDB" id="A0A7Y0L8H5"/>
<dbReference type="PRINTS" id="PR00417">
    <property type="entry name" value="PRTPISMRASEI"/>
</dbReference>
<accession>A0A7Y0L8H5</accession>
<evidence type="ECO:0000313" key="9">
    <source>
        <dbReference type="Proteomes" id="UP000533476"/>
    </source>
</evidence>
<protein>
    <recommendedName>
        <fullName evidence="5">Omega-protein</fullName>
    </recommendedName>
    <alternativeName>
        <fullName evidence="4">Relaxing enzyme</fullName>
    </alternativeName>
    <alternativeName>
        <fullName evidence="2">Swivelase</fullName>
    </alternativeName>
    <alternativeName>
        <fullName evidence="3">Untwisting enzyme</fullName>
    </alternativeName>
</protein>
<feature type="domain" description="Topo IA-type catalytic" evidence="7">
    <location>
        <begin position="149"/>
        <end position="301"/>
    </location>
</feature>
<dbReference type="Proteomes" id="UP000533476">
    <property type="component" value="Unassembled WGS sequence"/>
</dbReference>
<dbReference type="PROSITE" id="PS50880">
    <property type="entry name" value="TOPRIM"/>
    <property type="match status" value="1"/>
</dbReference>
<dbReference type="GO" id="GO:0003917">
    <property type="term" value="F:DNA topoisomerase type I (single strand cut, ATP-independent) activity"/>
    <property type="evidence" value="ECO:0007669"/>
    <property type="project" value="InterPro"/>
</dbReference>
<dbReference type="InterPro" id="IPR006171">
    <property type="entry name" value="TOPRIM_dom"/>
</dbReference>
<dbReference type="GO" id="GO:0006265">
    <property type="term" value="P:DNA topological change"/>
    <property type="evidence" value="ECO:0007669"/>
    <property type="project" value="InterPro"/>
</dbReference>
<name>A0A7Y0L8H5_9FIRM</name>
<dbReference type="CDD" id="cd03362">
    <property type="entry name" value="TOPRIM_TopoIA_TopoIII"/>
    <property type="match status" value="1"/>
</dbReference>
<dbReference type="SMART" id="SM00493">
    <property type="entry name" value="TOPRIM"/>
    <property type="match status" value="1"/>
</dbReference>
<dbReference type="PANTHER" id="PTHR11390">
    <property type="entry name" value="PROKARYOTIC DNA TOPOISOMERASE"/>
    <property type="match status" value="1"/>
</dbReference>
<evidence type="ECO:0000259" key="6">
    <source>
        <dbReference type="PROSITE" id="PS50880"/>
    </source>
</evidence>
<dbReference type="GO" id="GO:0043597">
    <property type="term" value="C:cytoplasmic replication fork"/>
    <property type="evidence" value="ECO:0007669"/>
    <property type="project" value="TreeGrafter"/>
</dbReference>
<keyword evidence="1" id="KW-0413">Isomerase</keyword>
<evidence type="ECO:0000256" key="4">
    <source>
        <dbReference type="ARBA" id="ARBA00032235"/>
    </source>
</evidence>
<evidence type="ECO:0000313" key="8">
    <source>
        <dbReference type="EMBL" id="NMP24420.1"/>
    </source>
</evidence>
<dbReference type="SUPFAM" id="SSF56712">
    <property type="entry name" value="Prokaryotic type I DNA topoisomerase"/>
    <property type="match status" value="1"/>
</dbReference>
<dbReference type="InterPro" id="IPR013824">
    <property type="entry name" value="Topo_IA_cen_sub1"/>
</dbReference>
<evidence type="ECO:0000256" key="1">
    <source>
        <dbReference type="ARBA" id="ARBA00023235"/>
    </source>
</evidence>
<evidence type="ECO:0000256" key="3">
    <source>
        <dbReference type="ARBA" id="ARBA00031985"/>
    </source>
</evidence>
<dbReference type="GO" id="GO:0006281">
    <property type="term" value="P:DNA repair"/>
    <property type="evidence" value="ECO:0007669"/>
    <property type="project" value="TreeGrafter"/>
</dbReference>
<dbReference type="InterPro" id="IPR023405">
    <property type="entry name" value="Topo_IA_core_domain"/>
</dbReference>
<dbReference type="EMBL" id="JABBVZ010000109">
    <property type="protein sequence ID" value="NMP24420.1"/>
    <property type="molecule type" value="Genomic_DNA"/>
</dbReference>
<keyword evidence="9" id="KW-1185">Reference proteome</keyword>
<dbReference type="PROSITE" id="PS52039">
    <property type="entry name" value="TOPO_IA_2"/>
    <property type="match status" value="1"/>
</dbReference>
<dbReference type="GO" id="GO:0003677">
    <property type="term" value="F:DNA binding"/>
    <property type="evidence" value="ECO:0007669"/>
    <property type="project" value="InterPro"/>
</dbReference>
<dbReference type="InterPro" id="IPR034144">
    <property type="entry name" value="TOPRIM_TopoIII"/>
</dbReference>
<dbReference type="Pfam" id="PF01131">
    <property type="entry name" value="Topoisom_bac"/>
    <property type="match status" value="1"/>
</dbReference>
<reference evidence="8 9" key="1">
    <citation type="submission" date="2020-04" db="EMBL/GenBank/DDBJ databases">
        <authorList>
            <person name="Zhang R."/>
            <person name="Schippers A."/>
        </authorList>
    </citation>
    <scope>NUCLEOTIDE SEQUENCE [LARGE SCALE GENOMIC DNA]</scope>
    <source>
        <strain evidence="8 9">DSM 109850</strain>
    </source>
</reference>
<dbReference type="Gene3D" id="1.10.460.10">
    <property type="entry name" value="Topoisomerase I, domain 2"/>
    <property type="match status" value="1"/>
</dbReference>